<dbReference type="SUPFAM" id="SSF48179">
    <property type="entry name" value="6-phosphogluconate dehydrogenase C-terminal domain-like"/>
    <property type="match status" value="1"/>
</dbReference>
<dbReference type="GO" id="GO:0016491">
    <property type="term" value="F:oxidoreductase activity"/>
    <property type="evidence" value="ECO:0007669"/>
    <property type="project" value="UniProtKB-KW"/>
</dbReference>
<name>A0A211Z0C9_9PROT</name>
<sequence>MAEIAYLGLGLMGRGMVRNLLKAGHRVHAWNRSTAELPEEITGHPGFVRAGSVAAAASGRDRVMLCVTGPDAQRAVLLGPDGAFAHAAKGAVVIDSTTTDPAVSRSLAEAAARAGHAYLDAPVYGSKDQAWDGSIGFIVGGDAAALQAARPILEAVSGGVHHLGPSGAGAVMKLIGNLLSAAQTAALGEGLALARKNGLAAEGIIEVLDRFGGSSGVIRGAARKTLANDFSPAFHLKNMAKDIGLMLDLGRTSGVPMPGTALTAELYRAALVAGYGELQANAVHKLQFRLAGIEE</sequence>
<evidence type="ECO:0000256" key="1">
    <source>
        <dbReference type="ARBA" id="ARBA00009080"/>
    </source>
</evidence>
<evidence type="ECO:0000313" key="7">
    <source>
        <dbReference type="EMBL" id="OWJ58691.1"/>
    </source>
</evidence>
<dbReference type="InterPro" id="IPR002204">
    <property type="entry name" value="3-OH-isobutyrate_DH-rel_CS"/>
</dbReference>
<dbReference type="PIRSF" id="PIRSF000103">
    <property type="entry name" value="HIBADH"/>
    <property type="match status" value="1"/>
</dbReference>
<dbReference type="OrthoDB" id="9812907at2"/>
<evidence type="ECO:0000256" key="2">
    <source>
        <dbReference type="ARBA" id="ARBA00023002"/>
    </source>
</evidence>
<dbReference type="EMBL" id="NHON01000127">
    <property type="protein sequence ID" value="OWJ58691.1"/>
    <property type="molecule type" value="Genomic_DNA"/>
</dbReference>
<dbReference type="InterPro" id="IPR029154">
    <property type="entry name" value="HIBADH-like_NADP-bd"/>
</dbReference>
<evidence type="ECO:0000313" key="8">
    <source>
        <dbReference type="Proteomes" id="UP000196655"/>
    </source>
</evidence>
<evidence type="ECO:0008006" key="9">
    <source>
        <dbReference type="Google" id="ProtNLM"/>
    </source>
</evidence>
<proteinExistence type="inferred from homology"/>
<dbReference type="InterPro" id="IPR006115">
    <property type="entry name" value="6PGDH_NADP-bd"/>
</dbReference>
<gene>
    <name evidence="7" type="ORF">BWR60_33015</name>
</gene>
<keyword evidence="8" id="KW-1185">Reference proteome</keyword>
<dbReference type="GO" id="GO:0016054">
    <property type="term" value="P:organic acid catabolic process"/>
    <property type="evidence" value="ECO:0007669"/>
    <property type="project" value="UniProtKB-ARBA"/>
</dbReference>
<dbReference type="InterPro" id="IPR036291">
    <property type="entry name" value="NAD(P)-bd_dom_sf"/>
</dbReference>
<evidence type="ECO:0000256" key="4">
    <source>
        <dbReference type="PIRSR" id="PIRSR000103-1"/>
    </source>
</evidence>
<dbReference type="SUPFAM" id="SSF51735">
    <property type="entry name" value="NAD(P)-binding Rossmann-fold domains"/>
    <property type="match status" value="1"/>
</dbReference>
<dbReference type="Gene3D" id="3.40.50.720">
    <property type="entry name" value="NAD(P)-binding Rossmann-like Domain"/>
    <property type="match status" value="1"/>
</dbReference>
<dbReference type="PROSITE" id="PS00895">
    <property type="entry name" value="3_HYDROXYISOBUT_DH"/>
    <property type="match status" value="1"/>
</dbReference>
<accession>A0A211Z0C9</accession>
<dbReference type="Pfam" id="PF14833">
    <property type="entry name" value="NAD_binding_11"/>
    <property type="match status" value="1"/>
</dbReference>
<protein>
    <recommendedName>
        <fullName evidence="9">2-hydroxy-3-oxopropionate reductase</fullName>
    </recommendedName>
</protein>
<reference evidence="8" key="1">
    <citation type="submission" date="2017-05" db="EMBL/GenBank/DDBJ databases">
        <authorList>
            <person name="Macchi M."/>
            <person name="Festa S."/>
            <person name="Coppotelli B.M."/>
            <person name="Morelli I.S."/>
        </authorList>
    </citation>
    <scope>NUCLEOTIDE SEQUENCE [LARGE SCALE GENOMIC DNA]</scope>
    <source>
        <strain evidence="8">I</strain>
    </source>
</reference>
<keyword evidence="3" id="KW-0520">NAD</keyword>
<dbReference type="PANTHER" id="PTHR43060">
    <property type="entry name" value="3-HYDROXYISOBUTYRATE DEHYDROGENASE-LIKE 1, MITOCHONDRIAL-RELATED"/>
    <property type="match status" value="1"/>
</dbReference>
<dbReference type="Pfam" id="PF03446">
    <property type="entry name" value="NAD_binding_2"/>
    <property type="match status" value="1"/>
</dbReference>
<dbReference type="PANTHER" id="PTHR43060:SF15">
    <property type="entry name" value="3-HYDROXYISOBUTYRATE DEHYDROGENASE-LIKE 1, MITOCHONDRIAL-RELATED"/>
    <property type="match status" value="1"/>
</dbReference>
<comment type="similarity">
    <text evidence="1">Belongs to the HIBADH-related family.</text>
</comment>
<feature type="active site" evidence="4">
    <location>
        <position position="173"/>
    </location>
</feature>
<dbReference type="AlphaFoldDB" id="A0A211Z0C9"/>
<dbReference type="Gene3D" id="1.10.1040.10">
    <property type="entry name" value="N-(1-d-carboxylethyl)-l-norvaline Dehydrogenase, domain 2"/>
    <property type="match status" value="1"/>
</dbReference>
<feature type="domain" description="3-hydroxyisobutyrate dehydrogenase-like NAD-binding" evidence="6">
    <location>
        <begin position="167"/>
        <end position="285"/>
    </location>
</feature>
<dbReference type="Proteomes" id="UP000196655">
    <property type="component" value="Unassembled WGS sequence"/>
</dbReference>
<keyword evidence="2" id="KW-0560">Oxidoreductase</keyword>
<dbReference type="InterPro" id="IPR015815">
    <property type="entry name" value="HIBADH-related"/>
</dbReference>
<dbReference type="InterPro" id="IPR008927">
    <property type="entry name" value="6-PGluconate_DH-like_C_sf"/>
</dbReference>
<comment type="caution">
    <text evidence="7">The sequence shown here is derived from an EMBL/GenBank/DDBJ whole genome shotgun (WGS) entry which is preliminary data.</text>
</comment>
<dbReference type="GO" id="GO:0051287">
    <property type="term" value="F:NAD binding"/>
    <property type="evidence" value="ECO:0007669"/>
    <property type="project" value="InterPro"/>
</dbReference>
<feature type="domain" description="6-phosphogluconate dehydrogenase NADP-binding" evidence="5">
    <location>
        <begin position="3"/>
        <end position="164"/>
    </location>
</feature>
<dbReference type="STRING" id="1122125.GCA_000423185_05571"/>
<evidence type="ECO:0000259" key="5">
    <source>
        <dbReference type="Pfam" id="PF03446"/>
    </source>
</evidence>
<dbReference type="InterPro" id="IPR013328">
    <property type="entry name" value="6PGD_dom2"/>
</dbReference>
<dbReference type="RefSeq" id="WP_088157071.1">
    <property type="nucleotide sequence ID" value="NZ_NHON01000127.1"/>
</dbReference>
<organism evidence="7 8">
    <name type="scientific">Inquilinus limosus</name>
    <dbReference type="NCBI Taxonomy" id="171674"/>
    <lineage>
        <taxon>Bacteria</taxon>
        <taxon>Pseudomonadati</taxon>
        <taxon>Pseudomonadota</taxon>
        <taxon>Alphaproteobacteria</taxon>
        <taxon>Rhodospirillales</taxon>
        <taxon>Rhodospirillaceae</taxon>
        <taxon>Inquilinus</taxon>
    </lineage>
</organism>
<dbReference type="GO" id="GO:0050661">
    <property type="term" value="F:NADP binding"/>
    <property type="evidence" value="ECO:0007669"/>
    <property type="project" value="InterPro"/>
</dbReference>
<evidence type="ECO:0000256" key="3">
    <source>
        <dbReference type="ARBA" id="ARBA00023027"/>
    </source>
</evidence>
<evidence type="ECO:0000259" key="6">
    <source>
        <dbReference type="Pfam" id="PF14833"/>
    </source>
</evidence>